<gene>
    <name evidence="1" type="ORF">ORPV_1170</name>
</gene>
<keyword evidence="2" id="KW-1185">Reference proteome</keyword>
<accession>A0A2I2L6B4</accession>
<sequence>MNKMHSIFNIGKDYDGEENPVNMDIVNHVKLWMEETFPFLEVHTLRTNTGMCLYGSYHGLIIIDMFMYSDKLNEFDIMQDGYKYFDSLSSLKDCQTIILEYIQKYHSKIFKHWRGLYDVERAMKDKVVKYERDIVQLTEVLDEGLQTTLDKQLFTLTEHYKSRPYSNNYYEVDKEYYATYLKRKEDRLS</sequence>
<proteinExistence type="predicted"/>
<evidence type="ECO:0000313" key="1">
    <source>
        <dbReference type="EMBL" id="SNW63074.1"/>
    </source>
</evidence>
<reference evidence="1" key="1">
    <citation type="submission" date="2017-08" db="EMBL/GenBank/DDBJ databases">
        <authorList>
            <consortium name="Urmite Genomes"/>
        </authorList>
    </citation>
    <scope>NUCLEOTIDE SEQUENCE [LARGE SCALE GENOMIC DNA]</scope>
    <source>
        <strain evidence="1">IHUMI-LCC2</strain>
    </source>
</reference>
<dbReference type="KEGG" id="vg:35381841"/>
<dbReference type="RefSeq" id="YP_009449376.1">
    <property type="nucleotide sequence ID" value="NC_036594.1"/>
</dbReference>
<name>A0A2I2L6B4_9VIRU</name>
<evidence type="ECO:0000313" key="2">
    <source>
        <dbReference type="Proteomes" id="UP000236316"/>
    </source>
</evidence>
<dbReference type="EMBL" id="LT906555">
    <property type="protein sequence ID" value="SNW63074.1"/>
    <property type="molecule type" value="Genomic_DNA"/>
</dbReference>
<dbReference type="GeneID" id="35381841"/>
<dbReference type="Proteomes" id="UP000236316">
    <property type="component" value="Segment"/>
</dbReference>
<protein>
    <submittedName>
        <fullName evidence="1">Uncharacterized protein</fullName>
    </submittedName>
</protein>
<organism evidence="1">
    <name type="scientific">Orpheovirus IHUMI-LCC2</name>
    <dbReference type="NCBI Taxonomy" id="2023057"/>
    <lineage>
        <taxon>Viruses</taxon>
        <taxon>Varidnaviria</taxon>
        <taxon>Bamfordvirae</taxon>
        <taxon>Nucleocytoviricota</taxon>
        <taxon>Megaviricetes</taxon>
        <taxon>Pimascovirales</taxon>
        <taxon>Ocovirineae</taxon>
        <taxon>Orpheoviridae</taxon>
        <taxon>Alphaorpheovirus</taxon>
        <taxon>Alphaorpheovirus massiliense</taxon>
    </lineage>
</organism>